<evidence type="ECO:0000313" key="2">
    <source>
        <dbReference type="EMBL" id="MBD8487461.1"/>
    </source>
</evidence>
<proteinExistence type="predicted"/>
<evidence type="ECO:0000256" key="1">
    <source>
        <dbReference type="SAM" id="Phobius"/>
    </source>
</evidence>
<keyword evidence="1" id="KW-1133">Transmembrane helix</keyword>
<protein>
    <submittedName>
        <fullName evidence="2">DUF4386 domain-containing protein</fullName>
    </submittedName>
</protein>
<dbReference type="InterPro" id="IPR025495">
    <property type="entry name" value="DUF4386"/>
</dbReference>
<feature type="transmembrane region" description="Helical" evidence="1">
    <location>
        <begin position="117"/>
        <end position="136"/>
    </location>
</feature>
<feature type="transmembrane region" description="Helical" evidence="1">
    <location>
        <begin position="12"/>
        <end position="33"/>
    </location>
</feature>
<feature type="transmembrane region" description="Helical" evidence="1">
    <location>
        <begin position="145"/>
        <end position="166"/>
    </location>
</feature>
<organism evidence="2 3">
    <name type="scientific">Echinicola arenosa</name>
    <dbReference type="NCBI Taxonomy" id="2774144"/>
    <lineage>
        <taxon>Bacteria</taxon>
        <taxon>Pseudomonadati</taxon>
        <taxon>Bacteroidota</taxon>
        <taxon>Cytophagia</taxon>
        <taxon>Cytophagales</taxon>
        <taxon>Cyclobacteriaceae</taxon>
        <taxon>Echinicola</taxon>
    </lineage>
</organism>
<feature type="transmembrane region" description="Helical" evidence="1">
    <location>
        <begin position="45"/>
        <end position="71"/>
    </location>
</feature>
<dbReference type="RefSeq" id="WP_192007389.1">
    <property type="nucleotide sequence ID" value="NZ_JACYTQ010000001.1"/>
</dbReference>
<gene>
    <name evidence="2" type="ORF">IFO69_01755</name>
</gene>
<keyword evidence="1" id="KW-0472">Membrane</keyword>
<dbReference type="Pfam" id="PF14329">
    <property type="entry name" value="DUF4386"/>
    <property type="match status" value="1"/>
</dbReference>
<feature type="transmembrane region" description="Helical" evidence="1">
    <location>
        <begin position="172"/>
        <end position="198"/>
    </location>
</feature>
<sequence length="213" mass="23945">MKLRTLSIIAGISYWVIFFAAIFANFFVLESIMESPLEMIEHNRFMVGLGVMAFMITVLFDVVVAWALYEMYREHHLSRLSTYFRIVHAIIMGVALAALPLTFSVSSDGEVLRLVDIFNTVWLIGLFFFGFHLILLGKIAEAPKIIAIFLVIAGVMYMADTTAHFLMPNYDVYGSLFLAFVAIPSILGEMSFAVWLLVKGGKRSPKNLGAMIR</sequence>
<dbReference type="EMBL" id="JACYTQ010000001">
    <property type="protein sequence ID" value="MBD8487461.1"/>
    <property type="molecule type" value="Genomic_DNA"/>
</dbReference>
<name>A0ABR9AGS9_9BACT</name>
<feature type="transmembrane region" description="Helical" evidence="1">
    <location>
        <begin position="83"/>
        <end position="105"/>
    </location>
</feature>
<evidence type="ECO:0000313" key="3">
    <source>
        <dbReference type="Proteomes" id="UP000647133"/>
    </source>
</evidence>
<dbReference type="Proteomes" id="UP000647133">
    <property type="component" value="Unassembled WGS sequence"/>
</dbReference>
<keyword evidence="1" id="KW-0812">Transmembrane</keyword>
<reference evidence="2 3" key="1">
    <citation type="submission" date="2020-09" db="EMBL/GenBank/DDBJ databases">
        <title>Echinicola sp. CAU 1574 isolated from sand of Sido Beach.</title>
        <authorList>
            <person name="Kim W."/>
        </authorList>
    </citation>
    <scope>NUCLEOTIDE SEQUENCE [LARGE SCALE GENOMIC DNA]</scope>
    <source>
        <strain evidence="2 3">CAU 1574</strain>
    </source>
</reference>
<comment type="caution">
    <text evidence="2">The sequence shown here is derived from an EMBL/GenBank/DDBJ whole genome shotgun (WGS) entry which is preliminary data.</text>
</comment>
<keyword evidence="3" id="KW-1185">Reference proteome</keyword>
<accession>A0ABR9AGS9</accession>